<dbReference type="Gene3D" id="1.20.58.250">
    <property type="entry name" value="DNA polymerase III-theta"/>
    <property type="match status" value="1"/>
</dbReference>
<dbReference type="GO" id="GO:0006260">
    <property type="term" value="P:DNA replication"/>
    <property type="evidence" value="ECO:0007669"/>
    <property type="project" value="InterPro"/>
</dbReference>
<evidence type="ECO:0000313" key="2">
    <source>
        <dbReference type="Proteomes" id="UP000078225"/>
    </source>
</evidence>
<dbReference type="OrthoDB" id="6578324at2"/>
<evidence type="ECO:0000313" key="1">
    <source>
        <dbReference type="EMBL" id="OAT75430.1"/>
    </source>
</evidence>
<dbReference type="RefSeq" id="WP_064600354.1">
    <property type="nucleotide sequence ID" value="NZ_CP134782.1"/>
</dbReference>
<proteinExistence type="predicted"/>
<dbReference type="EMBL" id="LYRP01000047">
    <property type="protein sequence ID" value="OAT75430.1"/>
    <property type="molecule type" value="Genomic_DNA"/>
</dbReference>
<organism evidence="1 2">
    <name type="scientific">Mangrovibacter phragmitis</name>
    <dbReference type="NCBI Taxonomy" id="1691903"/>
    <lineage>
        <taxon>Bacteria</taxon>
        <taxon>Pseudomonadati</taxon>
        <taxon>Pseudomonadota</taxon>
        <taxon>Gammaproteobacteria</taxon>
        <taxon>Enterobacterales</taxon>
        <taxon>Enterobacteriaceae</taxon>
        <taxon>Mangrovibacter</taxon>
    </lineage>
</organism>
<dbReference type="GO" id="GO:0003677">
    <property type="term" value="F:DNA binding"/>
    <property type="evidence" value="ECO:0007669"/>
    <property type="project" value="InterPro"/>
</dbReference>
<dbReference type="GO" id="GO:0003887">
    <property type="term" value="F:DNA-directed DNA polymerase activity"/>
    <property type="evidence" value="ECO:0007669"/>
    <property type="project" value="InterPro"/>
</dbReference>
<sequence length="80" mass="9166">MPRKPGQHIVHVDKAIDFMASTQAFLEYLNKQGNPATLTHDIPPEYQDFFAQRLAWYRKLYRPDPINGNQAVSEKEHGAG</sequence>
<accession>A0A1B7KZB3</accession>
<keyword evidence="2" id="KW-1185">Reference proteome</keyword>
<dbReference type="SUPFAM" id="SSF46575">
    <property type="entry name" value="DNA polymerase III theta subunit-like"/>
    <property type="match status" value="1"/>
</dbReference>
<protein>
    <submittedName>
        <fullName evidence="1">Uncharacterized protein</fullName>
    </submittedName>
</protein>
<dbReference type="Proteomes" id="UP000078225">
    <property type="component" value="Unassembled WGS sequence"/>
</dbReference>
<reference evidence="2" key="1">
    <citation type="submission" date="2016-05" db="EMBL/GenBank/DDBJ databases">
        <authorList>
            <person name="Behera P."/>
            <person name="Vaishampayan P."/>
            <person name="Singh N."/>
            <person name="Raina V."/>
            <person name="Suar M."/>
            <person name="Pattnaik A."/>
            <person name="Rastogi G."/>
        </authorList>
    </citation>
    <scope>NUCLEOTIDE SEQUENCE [LARGE SCALE GENOMIC DNA]</scope>
    <source>
        <strain evidence="2">MP23</strain>
    </source>
</reference>
<gene>
    <name evidence="1" type="ORF">A9B99_14005</name>
</gene>
<dbReference type="InterPro" id="IPR036745">
    <property type="entry name" value="PolIII_theta_sf"/>
</dbReference>
<name>A0A1B7KZB3_9ENTR</name>
<dbReference type="AlphaFoldDB" id="A0A1B7KZB3"/>
<comment type="caution">
    <text evidence="1">The sequence shown here is derived from an EMBL/GenBank/DDBJ whole genome shotgun (WGS) entry which is preliminary data.</text>
</comment>